<accession>A0A6G1GCZ6</accession>
<feature type="compositionally biased region" description="Basic residues" evidence="5">
    <location>
        <begin position="339"/>
        <end position="354"/>
    </location>
</feature>
<dbReference type="InterPro" id="IPR045166">
    <property type="entry name" value="Spp2-like"/>
</dbReference>
<keyword evidence="4" id="KW-0747">Spliceosome</keyword>
<keyword evidence="4" id="KW-0508">mRNA splicing</keyword>
<reference evidence="9" key="3">
    <citation type="submission" date="2025-04" db="UniProtKB">
        <authorList>
            <consortium name="RefSeq"/>
        </authorList>
    </citation>
    <scope>IDENTIFICATION</scope>
    <source>
        <strain evidence="9">CBS 781.70</strain>
    </source>
</reference>
<dbReference type="GeneID" id="54416596"/>
<reference evidence="7 9" key="1">
    <citation type="submission" date="2020-01" db="EMBL/GenBank/DDBJ databases">
        <authorList>
            <consortium name="DOE Joint Genome Institute"/>
            <person name="Haridas S."/>
            <person name="Albert R."/>
            <person name="Binder M."/>
            <person name="Bloem J."/>
            <person name="Labutti K."/>
            <person name="Salamov A."/>
            <person name="Andreopoulos B."/>
            <person name="Baker S.E."/>
            <person name="Barry K."/>
            <person name="Bills G."/>
            <person name="Bluhm B.H."/>
            <person name="Cannon C."/>
            <person name="Castanera R."/>
            <person name="Culley D.E."/>
            <person name="Daum C."/>
            <person name="Ezra D."/>
            <person name="Gonzalez J.B."/>
            <person name="Henrissat B."/>
            <person name="Kuo A."/>
            <person name="Liang C."/>
            <person name="Lipzen A."/>
            <person name="Lutzoni F."/>
            <person name="Magnuson J."/>
            <person name="Mondo S."/>
            <person name="Nolan M."/>
            <person name="Ohm R."/>
            <person name="Pangilinan J."/>
            <person name="Park H.-J."/>
            <person name="Ramirez L."/>
            <person name="Alfaro M."/>
            <person name="Sun H."/>
            <person name="Tritt A."/>
            <person name="Yoshinaga Y."/>
            <person name="Zwiers L.-H."/>
            <person name="Turgeon B.G."/>
            <person name="Goodwin S.B."/>
            <person name="Spatafora J.W."/>
            <person name="Crous P.W."/>
            <person name="Grigoriev I.V."/>
        </authorList>
    </citation>
    <scope>NUCLEOTIDE SEQUENCE</scope>
    <source>
        <strain evidence="7 9">CBS 781.70</strain>
    </source>
</reference>
<keyword evidence="8" id="KW-1185">Reference proteome</keyword>
<feature type="compositionally biased region" description="Basic and acidic residues" evidence="5">
    <location>
        <begin position="328"/>
        <end position="338"/>
    </location>
</feature>
<dbReference type="EMBL" id="ML975151">
    <property type="protein sequence ID" value="KAF1815882.1"/>
    <property type="molecule type" value="Genomic_DNA"/>
</dbReference>
<feature type="region of interest" description="Disordered" evidence="5">
    <location>
        <begin position="1"/>
        <end position="112"/>
    </location>
</feature>
<evidence type="ECO:0000313" key="7">
    <source>
        <dbReference type="EMBL" id="KAF1815882.1"/>
    </source>
</evidence>
<evidence type="ECO:0000256" key="4">
    <source>
        <dbReference type="RuleBase" id="RU369096"/>
    </source>
</evidence>
<feature type="region of interest" description="Disordered" evidence="5">
    <location>
        <begin position="128"/>
        <end position="155"/>
    </location>
</feature>
<dbReference type="Proteomes" id="UP000504638">
    <property type="component" value="Unplaced"/>
</dbReference>
<keyword evidence="4" id="KW-0507">mRNA processing</keyword>
<keyword evidence="3 4" id="KW-0539">Nucleus</keyword>
<reference evidence="9" key="2">
    <citation type="submission" date="2020-04" db="EMBL/GenBank/DDBJ databases">
        <authorList>
            <consortium name="NCBI Genome Project"/>
        </authorList>
    </citation>
    <scope>NUCLEOTIDE SEQUENCE</scope>
    <source>
        <strain evidence="9">CBS 781.70</strain>
    </source>
</reference>
<dbReference type="PANTHER" id="PTHR15818:SF2">
    <property type="entry name" value="G-PATCH DOMAIN AND KOW MOTIFS-CONTAINING PROTEIN"/>
    <property type="match status" value="1"/>
</dbReference>
<dbReference type="AlphaFoldDB" id="A0A6G1GCZ6"/>
<comment type="similarity">
    <text evidence="2 4">Belongs to the SPP2 family.</text>
</comment>
<feature type="region of interest" description="Disordered" evidence="5">
    <location>
        <begin position="221"/>
        <end position="241"/>
    </location>
</feature>
<evidence type="ECO:0000256" key="3">
    <source>
        <dbReference type="ARBA" id="ARBA00023242"/>
    </source>
</evidence>
<gene>
    <name evidence="7 9" type="ORF">P152DRAFT_390129</name>
</gene>
<dbReference type="OrthoDB" id="5577072at2759"/>
<comment type="function">
    <text evidence="4">Involved in spliceosome maturation and the first step of pre-mRNA splicing.</text>
</comment>
<dbReference type="PANTHER" id="PTHR15818">
    <property type="entry name" value="G PATCH AND KOW-CONTAINING"/>
    <property type="match status" value="1"/>
</dbReference>
<dbReference type="PROSITE" id="PS50174">
    <property type="entry name" value="G_PATCH"/>
    <property type="match status" value="1"/>
</dbReference>
<evidence type="ECO:0000256" key="5">
    <source>
        <dbReference type="SAM" id="MobiDB-lite"/>
    </source>
</evidence>
<dbReference type="Pfam" id="PF12656">
    <property type="entry name" value="G-patch_2"/>
    <property type="match status" value="1"/>
</dbReference>
<feature type="compositionally biased region" description="Basic and acidic residues" evidence="5">
    <location>
        <begin position="295"/>
        <end position="320"/>
    </location>
</feature>
<proteinExistence type="inferred from homology"/>
<evidence type="ECO:0000256" key="2">
    <source>
        <dbReference type="ARBA" id="ARBA00008576"/>
    </source>
</evidence>
<dbReference type="GO" id="GO:0005681">
    <property type="term" value="C:spliceosomal complex"/>
    <property type="evidence" value="ECO:0007669"/>
    <property type="project" value="UniProtKB-UniRule"/>
</dbReference>
<dbReference type="InterPro" id="IPR000467">
    <property type="entry name" value="G_patch_dom"/>
</dbReference>
<dbReference type="InterPro" id="IPR026822">
    <property type="entry name" value="Spp2/MOS2_G-patch"/>
</dbReference>
<feature type="compositionally biased region" description="Basic and acidic residues" evidence="5">
    <location>
        <begin position="85"/>
        <end position="94"/>
    </location>
</feature>
<sequence>MATSAPKFSLSLSKKTSSSTSKQTPKPPTRPSLGRPKFHDSDDEDDTTEGVVQSVSHFDQAAGGAIDVNRVQDEKKGPLVIRGPGNRDWKEESRRKRQKGPLPDGVQQNGGEIIIEEPEKLQYGLSVGQTPREQPELPTQVPIRESQESEPKKVQTADEAAMDALLGNNTKSTLVLPGVDTEEEAFQRDYNHAPDMATLDEYAAVPVEEFGAALLRGMGWKDGDPIGKRRGEQPKKPRVMERRPALLGIGAKEDAAAGVELGSWGKPMKGRKKVEQVYTPVLLRNRVTGEQLTEEELKVKIEEQKKIQAGESRNIEDSRDRKRHSSRRDRSPSRDDRDRRRHGYDKKHRDRDAR</sequence>
<dbReference type="GO" id="GO:0000398">
    <property type="term" value="P:mRNA splicing, via spliceosome"/>
    <property type="evidence" value="ECO:0007669"/>
    <property type="project" value="UniProtKB-UniRule"/>
</dbReference>
<name>A0A6G1GCZ6_9PEZI</name>
<evidence type="ECO:0000313" key="8">
    <source>
        <dbReference type="Proteomes" id="UP000504638"/>
    </source>
</evidence>
<evidence type="ECO:0000259" key="6">
    <source>
        <dbReference type="PROSITE" id="PS50174"/>
    </source>
</evidence>
<protein>
    <recommendedName>
        <fullName evidence="4">Pre-mRNA-splicing factor</fullName>
    </recommendedName>
</protein>
<feature type="region of interest" description="Disordered" evidence="5">
    <location>
        <begin position="293"/>
        <end position="354"/>
    </location>
</feature>
<evidence type="ECO:0000256" key="1">
    <source>
        <dbReference type="ARBA" id="ARBA00004123"/>
    </source>
</evidence>
<dbReference type="GO" id="GO:0003676">
    <property type="term" value="F:nucleic acid binding"/>
    <property type="evidence" value="ECO:0007669"/>
    <property type="project" value="InterPro"/>
</dbReference>
<organism evidence="7">
    <name type="scientific">Eremomyces bilateralis CBS 781.70</name>
    <dbReference type="NCBI Taxonomy" id="1392243"/>
    <lineage>
        <taxon>Eukaryota</taxon>
        <taxon>Fungi</taxon>
        <taxon>Dikarya</taxon>
        <taxon>Ascomycota</taxon>
        <taxon>Pezizomycotina</taxon>
        <taxon>Dothideomycetes</taxon>
        <taxon>Dothideomycetes incertae sedis</taxon>
        <taxon>Eremomycetales</taxon>
        <taxon>Eremomycetaceae</taxon>
        <taxon>Eremomyces</taxon>
    </lineage>
</organism>
<feature type="domain" description="G-patch" evidence="6">
    <location>
        <begin position="207"/>
        <end position="254"/>
    </location>
</feature>
<feature type="compositionally biased region" description="Basic and acidic residues" evidence="5">
    <location>
        <begin position="145"/>
        <end position="155"/>
    </location>
</feature>
<comment type="subcellular location">
    <subcellularLocation>
        <location evidence="1 4">Nucleus</location>
    </subcellularLocation>
</comment>
<dbReference type="RefSeq" id="XP_033537513.1">
    <property type="nucleotide sequence ID" value="XM_033676026.1"/>
</dbReference>
<feature type="compositionally biased region" description="Low complexity" evidence="5">
    <location>
        <begin position="9"/>
        <end position="24"/>
    </location>
</feature>
<evidence type="ECO:0000313" key="9">
    <source>
        <dbReference type="RefSeq" id="XP_033537513.1"/>
    </source>
</evidence>